<feature type="region of interest" description="Disordered" evidence="1">
    <location>
        <begin position="244"/>
        <end position="277"/>
    </location>
</feature>
<dbReference type="AlphaFoldDB" id="A0A553PP91"/>
<reference evidence="2 3" key="1">
    <citation type="journal article" date="2018" name="Nat. Ecol. Evol.">
        <title>Genomic signatures of mitonuclear coevolution across populations of Tigriopus californicus.</title>
        <authorList>
            <person name="Barreto F.S."/>
            <person name="Watson E.T."/>
            <person name="Lima T.G."/>
            <person name="Willett C.S."/>
            <person name="Edmands S."/>
            <person name="Li W."/>
            <person name="Burton R.S."/>
        </authorList>
    </citation>
    <scope>NUCLEOTIDE SEQUENCE [LARGE SCALE GENOMIC DNA]</scope>
    <source>
        <strain evidence="2 3">San Diego</strain>
    </source>
</reference>
<proteinExistence type="predicted"/>
<evidence type="ECO:0000313" key="2">
    <source>
        <dbReference type="EMBL" id="TRY79497.1"/>
    </source>
</evidence>
<accession>A0A553PP91</accession>
<evidence type="ECO:0000256" key="1">
    <source>
        <dbReference type="SAM" id="MobiDB-lite"/>
    </source>
</evidence>
<feature type="region of interest" description="Disordered" evidence="1">
    <location>
        <begin position="373"/>
        <end position="425"/>
    </location>
</feature>
<feature type="compositionally biased region" description="Polar residues" evidence="1">
    <location>
        <begin position="650"/>
        <end position="669"/>
    </location>
</feature>
<dbReference type="Proteomes" id="UP000318571">
    <property type="component" value="Chromosome 6"/>
</dbReference>
<keyword evidence="3" id="KW-1185">Reference proteome</keyword>
<comment type="caution">
    <text evidence="2">The sequence shown here is derived from an EMBL/GenBank/DDBJ whole genome shotgun (WGS) entry which is preliminary data.</text>
</comment>
<feature type="region of interest" description="Disordered" evidence="1">
    <location>
        <begin position="513"/>
        <end position="536"/>
    </location>
</feature>
<dbReference type="EMBL" id="VCGU01000002">
    <property type="protein sequence ID" value="TRY79497.1"/>
    <property type="molecule type" value="Genomic_DNA"/>
</dbReference>
<organism evidence="2 3">
    <name type="scientific">Tigriopus californicus</name>
    <name type="common">Marine copepod</name>
    <dbReference type="NCBI Taxonomy" id="6832"/>
    <lineage>
        <taxon>Eukaryota</taxon>
        <taxon>Metazoa</taxon>
        <taxon>Ecdysozoa</taxon>
        <taxon>Arthropoda</taxon>
        <taxon>Crustacea</taxon>
        <taxon>Multicrustacea</taxon>
        <taxon>Hexanauplia</taxon>
        <taxon>Copepoda</taxon>
        <taxon>Harpacticoida</taxon>
        <taxon>Harpacticidae</taxon>
        <taxon>Tigriopus</taxon>
    </lineage>
</organism>
<sequence>MGPRLHHGRACLEFGGGSSEPLRVSSLVFIGFTYVRTERTYIPQRPRPTYKRSEMEEHLLEDAHCPPWPTPALAALGRQEGSGERRAPKPKPKPAFKRGALVLAQQQEGHASKDKVWRKEMEPGRRWMARECPAGWQRSSPSPATTRQPYDHFVDPDDEHEDCTSGLIGGTRSEEMVEDFSPNWMKESLKEIRPVVDSSKLGSTRSSSWWRKRRKYKWHTKGNTINILDDRGLARVSNFPKSRSDGTLLDRIMSSRPTEPDLPEVGKPSDPMEQPQESPQFILDNETIPLIDFRHVSSALALPQTVAVAAAANSSSSTTTTTTTVVMGPLLEHVNVYNRMQSEREFSGNASVMQLRTHQDASSSTHALFKLGQSLDESSSSRSGYGAVTTSRNNNHQLDIKSMRRTFSQGENGGHTKDDSTQARPMGVDLELGLKLRLYDNDSSHLEGHSDLMEVPLLSSLLQSSHSSSSKPTSARRVPLVRQQGTLQFDDEDPSESKPMAFCSPEHVPLVHDVSSPSQDDGFFSQTGGEKTDSPEDVEVDEEDAEECKNHLSALNLVRRSNLNGLPLKRALTLPSSDMTQLRSPMRRGPPGTGDSPDEDMSIDIPYSASNRPPILRAESMDTSLVIPTFTVTINPLEDDEITFVPDSPTTCPPSKTLSESIDSNNLNETGKRNGSIDNHNLTCEELDDRRCSIGSASSLQLDNRLGVPDLTIRRVSEISHINELRQGISGMEHINSECYEVVRDVNPDTFSLDSIHQTVFKRCQNKYVPPQRSSTQNKCFVIVTSGCTIFGIIYGFWYKNFGPGAHDLH</sequence>
<feature type="region of interest" description="Disordered" evidence="1">
    <location>
        <begin position="650"/>
        <end position="679"/>
    </location>
</feature>
<gene>
    <name evidence="2" type="ORF">TCAL_17080</name>
</gene>
<feature type="region of interest" description="Disordered" evidence="1">
    <location>
        <begin position="579"/>
        <end position="600"/>
    </location>
</feature>
<feature type="compositionally biased region" description="Polar residues" evidence="1">
    <location>
        <begin position="515"/>
        <end position="529"/>
    </location>
</feature>
<feature type="compositionally biased region" description="Polar residues" evidence="1">
    <location>
        <begin position="375"/>
        <end position="397"/>
    </location>
</feature>
<name>A0A553PP91_TIGCA</name>
<evidence type="ECO:0000313" key="3">
    <source>
        <dbReference type="Proteomes" id="UP000318571"/>
    </source>
</evidence>
<protein>
    <submittedName>
        <fullName evidence="2">Uncharacterized protein</fullName>
    </submittedName>
</protein>